<dbReference type="InterPro" id="IPR046670">
    <property type="entry name" value="DUF6540"/>
</dbReference>
<gene>
    <name evidence="1" type="ORF">PVAG01_04404</name>
</gene>
<accession>A0ABR4PPI9</accession>
<protein>
    <submittedName>
        <fullName evidence="1">Uncharacterized protein</fullName>
    </submittedName>
</protein>
<dbReference type="Pfam" id="PF20174">
    <property type="entry name" value="DUF6540"/>
    <property type="match status" value="1"/>
</dbReference>
<organism evidence="1 2">
    <name type="scientific">Phlyctema vagabunda</name>
    <dbReference type="NCBI Taxonomy" id="108571"/>
    <lineage>
        <taxon>Eukaryota</taxon>
        <taxon>Fungi</taxon>
        <taxon>Dikarya</taxon>
        <taxon>Ascomycota</taxon>
        <taxon>Pezizomycotina</taxon>
        <taxon>Leotiomycetes</taxon>
        <taxon>Helotiales</taxon>
        <taxon>Dermateaceae</taxon>
        <taxon>Phlyctema</taxon>
    </lineage>
</organism>
<proteinExistence type="predicted"/>
<evidence type="ECO:0000313" key="1">
    <source>
        <dbReference type="EMBL" id="KAL3425123.1"/>
    </source>
</evidence>
<comment type="caution">
    <text evidence="1">The sequence shown here is derived from an EMBL/GenBank/DDBJ whole genome shotgun (WGS) entry which is preliminary data.</text>
</comment>
<dbReference type="EMBL" id="JBFCZG010000003">
    <property type="protein sequence ID" value="KAL3425123.1"/>
    <property type="molecule type" value="Genomic_DNA"/>
</dbReference>
<dbReference type="Proteomes" id="UP001629113">
    <property type="component" value="Unassembled WGS sequence"/>
</dbReference>
<sequence>MSQRPVYLISYNNSRFPAHWSLWIPFFDDNTPGDYGKVIHVEGDARNGFTHRFKRNYNVKLTGRPHSLHLIDWTDVANIVDGAHSGRTFEDVTATDIIEQWALHVAAPGPSLRSANSSSSGPRTRVQIQNCQTWMRELVVKLVEERIFPDDALEKLDAVPKN</sequence>
<evidence type="ECO:0000313" key="2">
    <source>
        <dbReference type="Proteomes" id="UP001629113"/>
    </source>
</evidence>
<reference evidence="1 2" key="1">
    <citation type="submission" date="2024-06" db="EMBL/GenBank/DDBJ databases">
        <title>Complete genome of Phlyctema vagabunda strain 19-DSS-EL-015.</title>
        <authorList>
            <person name="Fiorenzani C."/>
        </authorList>
    </citation>
    <scope>NUCLEOTIDE SEQUENCE [LARGE SCALE GENOMIC DNA]</scope>
    <source>
        <strain evidence="1 2">19-DSS-EL-015</strain>
    </source>
</reference>
<keyword evidence="2" id="KW-1185">Reference proteome</keyword>
<name>A0ABR4PPI9_9HELO</name>